<dbReference type="InterPro" id="IPR036390">
    <property type="entry name" value="WH_DNA-bd_sf"/>
</dbReference>
<dbReference type="GO" id="GO:0006950">
    <property type="term" value="P:response to stress"/>
    <property type="evidence" value="ECO:0007669"/>
    <property type="project" value="TreeGrafter"/>
</dbReference>
<accession>A0A413RM73</accession>
<dbReference type="EMBL" id="QWKP01000182">
    <property type="protein sequence ID" value="RHA41626.1"/>
    <property type="molecule type" value="Genomic_DNA"/>
</dbReference>
<feature type="domain" description="HTH marR-type" evidence="1">
    <location>
        <begin position="37"/>
        <end position="139"/>
    </location>
</feature>
<dbReference type="PANTHER" id="PTHR33164:SF43">
    <property type="entry name" value="HTH-TYPE TRANSCRIPTIONAL REPRESSOR YETL"/>
    <property type="match status" value="1"/>
</dbReference>
<evidence type="ECO:0000259" key="1">
    <source>
        <dbReference type="SMART" id="SM00347"/>
    </source>
</evidence>
<dbReference type="Pfam" id="PF12802">
    <property type="entry name" value="MarR_2"/>
    <property type="match status" value="1"/>
</dbReference>
<dbReference type="Gene3D" id="1.10.10.10">
    <property type="entry name" value="Winged helix-like DNA-binding domain superfamily/Winged helix DNA-binding domain"/>
    <property type="match status" value="1"/>
</dbReference>
<protein>
    <submittedName>
        <fullName evidence="2">MarR family transcriptional regulator</fullName>
    </submittedName>
</protein>
<dbReference type="InterPro" id="IPR036388">
    <property type="entry name" value="WH-like_DNA-bd_sf"/>
</dbReference>
<dbReference type="OrthoDB" id="162531at2"/>
<gene>
    <name evidence="2" type="ORF">D1825_08390</name>
</gene>
<proteinExistence type="predicted"/>
<organism evidence="2 3">
    <name type="scientific">Cellulomonas rhizosphaerae</name>
    <dbReference type="NCBI Taxonomy" id="2293719"/>
    <lineage>
        <taxon>Bacteria</taxon>
        <taxon>Bacillati</taxon>
        <taxon>Actinomycetota</taxon>
        <taxon>Actinomycetes</taxon>
        <taxon>Micrococcales</taxon>
        <taxon>Cellulomonadaceae</taxon>
        <taxon>Cellulomonas</taxon>
    </lineage>
</organism>
<comment type="caution">
    <text evidence="2">The sequence shown here is derived from an EMBL/GenBank/DDBJ whole genome shotgun (WGS) entry which is preliminary data.</text>
</comment>
<evidence type="ECO:0000313" key="3">
    <source>
        <dbReference type="Proteomes" id="UP000283374"/>
    </source>
</evidence>
<dbReference type="AlphaFoldDB" id="A0A413RM73"/>
<evidence type="ECO:0000313" key="2">
    <source>
        <dbReference type="EMBL" id="RHA41626.1"/>
    </source>
</evidence>
<name>A0A413RM73_9CELL</name>
<dbReference type="GO" id="GO:0003700">
    <property type="term" value="F:DNA-binding transcription factor activity"/>
    <property type="evidence" value="ECO:0007669"/>
    <property type="project" value="InterPro"/>
</dbReference>
<dbReference type="InterPro" id="IPR000835">
    <property type="entry name" value="HTH_MarR-typ"/>
</dbReference>
<dbReference type="SMART" id="SM00347">
    <property type="entry name" value="HTH_MARR"/>
    <property type="match status" value="1"/>
</dbReference>
<dbReference type="PANTHER" id="PTHR33164">
    <property type="entry name" value="TRANSCRIPTIONAL REGULATOR, MARR FAMILY"/>
    <property type="match status" value="1"/>
</dbReference>
<reference evidence="2 3" key="1">
    <citation type="submission" date="2018-08" db="EMBL/GenBank/DDBJ databases">
        <title>Cellulomonas rhizosphaerae sp. nov., a novel actinomycete isolated from soil.</title>
        <authorList>
            <person name="Tian Y."/>
        </authorList>
    </citation>
    <scope>NUCLEOTIDE SEQUENCE [LARGE SCALE GENOMIC DNA]</scope>
    <source>
        <strain evidence="2 3">NEAU-TCZ24</strain>
    </source>
</reference>
<dbReference type="InterPro" id="IPR039422">
    <property type="entry name" value="MarR/SlyA-like"/>
</dbReference>
<keyword evidence="3" id="KW-1185">Reference proteome</keyword>
<sequence length="165" mass="18028">MTDASHFWYADDPSIAALLESVRRFRRADADMRRRVSAGMAMNVTDMQALQYVIATEQRGGHALPRDIAAYLAISTASTTKLLDRLTASGHLERSTHPTDRRSVVVTSTPHAHDEIHARLSRMHQAMAEIAAAVPDEARPALTAFLDAMSAHLDSETGVEPLTPA</sequence>
<dbReference type="RefSeq" id="WP_118766982.1">
    <property type="nucleotide sequence ID" value="NZ_QWKP01000182.1"/>
</dbReference>
<dbReference type="SUPFAM" id="SSF46785">
    <property type="entry name" value="Winged helix' DNA-binding domain"/>
    <property type="match status" value="1"/>
</dbReference>
<dbReference type="Proteomes" id="UP000283374">
    <property type="component" value="Unassembled WGS sequence"/>
</dbReference>